<comment type="caution">
    <text evidence="3">The sequence shown here is derived from an EMBL/GenBank/DDBJ whole genome shotgun (WGS) entry which is preliminary data.</text>
</comment>
<dbReference type="EMBL" id="CAUJNA010000264">
    <property type="protein sequence ID" value="CAJ1374605.1"/>
    <property type="molecule type" value="Genomic_DNA"/>
</dbReference>
<protein>
    <submittedName>
        <fullName evidence="3">Uncharacterized protein</fullName>
    </submittedName>
</protein>
<organism evidence="3 4">
    <name type="scientific">Effrenium voratum</name>
    <dbReference type="NCBI Taxonomy" id="2562239"/>
    <lineage>
        <taxon>Eukaryota</taxon>
        <taxon>Sar</taxon>
        <taxon>Alveolata</taxon>
        <taxon>Dinophyceae</taxon>
        <taxon>Suessiales</taxon>
        <taxon>Symbiodiniaceae</taxon>
        <taxon>Effrenium</taxon>
    </lineage>
</organism>
<sequence>MAFSKLDQTSAAQVKMELLAAQKRITQLSRELSEARGNGGECAEAEAQDLREELFAARRQQEVLREEVTELAAWRFPASLREKADELSEVRLYQNELGEAREALLKMQSDFEAREASMREGECSAREALMKMQSDFEAREASMREGECSAREALMKMQSDFEAREASMREGECSAREALMKMQSDFEAREASMREGECSAREALMKMQSDFEAREASMREGECSAREASMREGECSVSENACAECVVLREKLRGAQDEARKASARAAAASKAWGR</sequence>
<feature type="compositionally biased region" description="Low complexity" evidence="2">
    <location>
        <begin position="264"/>
        <end position="275"/>
    </location>
</feature>
<dbReference type="AlphaFoldDB" id="A0AA36HTP5"/>
<keyword evidence="4" id="KW-1185">Reference proteome</keyword>
<keyword evidence="1" id="KW-0175">Coiled coil</keyword>
<accession>A0AA36HTP5</accession>
<evidence type="ECO:0000313" key="4">
    <source>
        <dbReference type="Proteomes" id="UP001178507"/>
    </source>
</evidence>
<proteinExistence type="predicted"/>
<feature type="region of interest" description="Disordered" evidence="2">
    <location>
        <begin position="254"/>
        <end position="275"/>
    </location>
</feature>
<evidence type="ECO:0000256" key="1">
    <source>
        <dbReference type="SAM" id="Coils"/>
    </source>
</evidence>
<reference evidence="3" key="1">
    <citation type="submission" date="2023-08" db="EMBL/GenBank/DDBJ databases">
        <authorList>
            <person name="Chen Y."/>
            <person name="Shah S."/>
            <person name="Dougan E. K."/>
            <person name="Thang M."/>
            <person name="Chan C."/>
        </authorList>
    </citation>
    <scope>NUCLEOTIDE SEQUENCE</scope>
</reference>
<dbReference type="Proteomes" id="UP001178507">
    <property type="component" value="Unassembled WGS sequence"/>
</dbReference>
<gene>
    <name evidence="3" type="ORF">EVOR1521_LOCUS4117</name>
</gene>
<evidence type="ECO:0000256" key="2">
    <source>
        <dbReference type="SAM" id="MobiDB-lite"/>
    </source>
</evidence>
<feature type="coiled-coil region" evidence="1">
    <location>
        <begin position="11"/>
        <end position="110"/>
    </location>
</feature>
<evidence type="ECO:0000313" key="3">
    <source>
        <dbReference type="EMBL" id="CAJ1374605.1"/>
    </source>
</evidence>
<name>A0AA36HTP5_9DINO</name>